<name>A0A7J7D1S6_TRIWF</name>
<dbReference type="InterPro" id="IPR035979">
    <property type="entry name" value="RBD_domain_sf"/>
</dbReference>
<dbReference type="Pfam" id="PF00076">
    <property type="entry name" value="RRM_1"/>
    <property type="match status" value="2"/>
</dbReference>
<dbReference type="GO" id="GO:1990904">
    <property type="term" value="C:ribonucleoprotein complex"/>
    <property type="evidence" value="ECO:0007669"/>
    <property type="project" value="UniProtKB-KW"/>
</dbReference>
<feature type="compositionally biased region" description="Polar residues" evidence="3">
    <location>
        <begin position="287"/>
        <end position="297"/>
    </location>
</feature>
<feature type="domain" description="RRM" evidence="4">
    <location>
        <begin position="195"/>
        <end position="274"/>
    </location>
</feature>
<evidence type="ECO:0000256" key="2">
    <source>
        <dbReference type="PROSITE-ProRule" id="PRU00176"/>
    </source>
</evidence>
<evidence type="ECO:0000256" key="3">
    <source>
        <dbReference type="SAM" id="MobiDB-lite"/>
    </source>
</evidence>
<feature type="domain" description="RRM" evidence="4">
    <location>
        <begin position="102"/>
        <end position="179"/>
    </location>
</feature>
<keyword evidence="6" id="KW-1185">Reference proteome</keyword>
<dbReference type="InterPro" id="IPR012677">
    <property type="entry name" value="Nucleotide-bd_a/b_plait_sf"/>
</dbReference>
<dbReference type="SMART" id="SM00360">
    <property type="entry name" value="RRM"/>
    <property type="match status" value="2"/>
</dbReference>
<dbReference type="EMBL" id="JAAARO010000011">
    <property type="protein sequence ID" value="KAF5740189.1"/>
    <property type="molecule type" value="Genomic_DNA"/>
</dbReference>
<evidence type="ECO:0000313" key="5">
    <source>
        <dbReference type="EMBL" id="KAF5740189.1"/>
    </source>
</evidence>
<feature type="region of interest" description="Disordered" evidence="3">
    <location>
        <begin position="274"/>
        <end position="306"/>
    </location>
</feature>
<dbReference type="Gene3D" id="3.30.70.330">
    <property type="match status" value="2"/>
</dbReference>
<dbReference type="InParanoid" id="A0A7J7D1S6"/>
<reference evidence="5 6" key="1">
    <citation type="journal article" date="2020" name="Nat. Commun.">
        <title>Genome of Tripterygium wilfordii and identification of cytochrome P450 involved in triptolide biosynthesis.</title>
        <authorList>
            <person name="Tu L."/>
            <person name="Su P."/>
            <person name="Zhang Z."/>
            <person name="Gao L."/>
            <person name="Wang J."/>
            <person name="Hu T."/>
            <person name="Zhou J."/>
            <person name="Zhang Y."/>
            <person name="Zhao Y."/>
            <person name="Liu Y."/>
            <person name="Song Y."/>
            <person name="Tong Y."/>
            <person name="Lu Y."/>
            <person name="Yang J."/>
            <person name="Xu C."/>
            <person name="Jia M."/>
            <person name="Peters R.J."/>
            <person name="Huang L."/>
            <person name="Gao W."/>
        </authorList>
    </citation>
    <scope>NUCLEOTIDE SEQUENCE [LARGE SCALE GENOMIC DNA]</scope>
    <source>
        <strain evidence="6">cv. XIE 37</strain>
        <tissue evidence="5">Leaf</tissue>
    </source>
</reference>
<gene>
    <name evidence="5" type="ORF">HS088_TW11G00255</name>
</gene>
<dbReference type="GO" id="GO:1901259">
    <property type="term" value="P:chloroplast rRNA processing"/>
    <property type="evidence" value="ECO:0007669"/>
    <property type="project" value="TreeGrafter"/>
</dbReference>
<dbReference type="InterPro" id="IPR000504">
    <property type="entry name" value="RRM_dom"/>
</dbReference>
<keyword evidence="5" id="KW-0687">Ribonucleoprotein</keyword>
<organism evidence="5 6">
    <name type="scientific">Tripterygium wilfordii</name>
    <name type="common">Thunder God vine</name>
    <dbReference type="NCBI Taxonomy" id="458696"/>
    <lineage>
        <taxon>Eukaryota</taxon>
        <taxon>Viridiplantae</taxon>
        <taxon>Streptophyta</taxon>
        <taxon>Embryophyta</taxon>
        <taxon>Tracheophyta</taxon>
        <taxon>Spermatophyta</taxon>
        <taxon>Magnoliopsida</taxon>
        <taxon>eudicotyledons</taxon>
        <taxon>Gunneridae</taxon>
        <taxon>Pentapetalae</taxon>
        <taxon>rosids</taxon>
        <taxon>fabids</taxon>
        <taxon>Celastrales</taxon>
        <taxon>Celastraceae</taxon>
        <taxon>Tripterygium</taxon>
    </lineage>
</organism>
<dbReference type="PANTHER" id="PTHR48025:SF17">
    <property type="entry name" value="28 KDA RIBONUCLEOPROTEIN, CHLOROPLASTIC"/>
    <property type="match status" value="1"/>
</dbReference>
<sequence length="306" mass="34494">MASLRLLHCPQSPHFSTEQQFSQKSPLSSLYKPPNTNSANNTILSWSISTCSRIQTQILPIRRRRISYLVSHVSSTVQDTVLDDVSTQPQLDTKQEEEFSNTRLLASNVPWTCTAEDIRSLFGKFGTVLDVEFSMYSKTNNRGLAFVSMGSPEEAAAALSNLDSYEFEGRPLRVNYAKLKKKKRLPSVPRPVPTFNLFVANLSYEARSQHLREFFKAEGRNVVSAEVIFHENPRRSSGYGFVAFKTKKEADEALAAFEGKIFMGRPIRVKRSRQFVKAQAKEHSPSDDTPNELTSGTEQKDTTDKS</sequence>
<dbReference type="Proteomes" id="UP000593562">
    <property type="component" value="Unassembled WGS sequence"/>
</dbReference>
<dbReference type="PROSITE" id="PS50102">
    <property type="entry name" value="RRM"/>
    <property type="match status" value="2"/>
</dbReference>
<proteinExistence type="predicted"/>
<comment type="caution">
    <text evidence="5">The sequence shown here is derived from an EMBL/GenBank/DDBJ whole genome shotgun (WGS) entry which is preliminary data.</text>
</comment>
<dbReference type="GO" id="GO:0003729">
    <property type="term" value="F:mRNA binding"/>
    <property type="evidence" value="ECO:0007669"/>
    <property type="project" value="TreeGrafter"/>
</dbReference>
<dbReference type="FunCoup" id="A0A7J7D1S6">
    <property type="interactions" value="1363"/>
</dbReference>
<dbReference type="SUPFAM" id="SSF54928">
    <property type="entry name" value="RNA-binding domain, RBD"/>
    <property type="match status" value="2"/>
</dbReference>
<feature type="region of interest" description="Disordered" evidence="3">
    <location>
        <begin position="15"/>
        <end position="34"/>
    </location>
</feature>
<evidence type="ECO:0000313" key="6">
    <source>
        <dbReference type="Proteomes" id="UP000593562"/>
    </source>
</evidence>
<dbReference type="AlphaFoldDB" id="A0A7J7D1S6"/>
<evidence type="ECO:0000256" key="1">
    <source>
        <dbReference type="ARBA" id="ARBA00022884"/>
    </source>
</evidence>
<keyword evidence="1 2" id="KW-0694">RNA-binding</keyword>
<dbReference type="OrthoDB" id="272703at2759"/>
<dbReference type="GO" id="GO:0009535">
    <property type="term" value="C:chloroplast thylakoid membrane"/>
    <property type="evidence" value="ECO:0007669"/>
    <property type="project" value="TreeGrafter"/>
</dbReference>
<dbReference type="PANTHER" id="PTHR48025">
    <property type="entry name" value="OS02G0815200 PROTEIN"/>
    <property type="match status" value="1"/>
</dbReference>
<evidence type="ECO:0000259" key="4">
    <source>
        <dbReference type="PROSITE" id="PS50102"/>
    </source>
</evidence>
<accession>A0A7J7D1S6</accession>
<dbReference type="InterPro" id="IPR050502">
    <property type="entry name" value="Euk_RNA-bind_prot"/>
</dbReference>
<protein>
    <submittedName>
        <fullName evidence="5">31 kDa ribonucleoprotein chloroplastic-like</fullName>
    </submittedName>
</protein>